<reference evidence="1 2" key="1">
    <citation type="journal article" date="2016" name="Nat. Commun.">
        <title>Thousands of microbial genomes shed light on interconnected biogeochemical processes in an aquifer system.</title>
        <authorList>
            <person name="Anantharaman K."/>
            <person name="Brown C.T."/>
            <person name="Hug L.A."/>
            <person name="Sharon I."/>
            <person name="Castelle C.J."/>
            <person name="Probst A.J."/>
            <person name="Thomas B.C."/>
            <person name="Singh A."/>
            <person name="Wilkins M.J."/>
            <person name="Karaoz U."/>
            <person name="Brodie E.L."/>
            <person name="Williams K.H."/>
            <person name="Hubbard S.S."/>
            <person name="Banfield J.F."/>
        </authorList>
    </citation>
    <scope>NUCLEOTIDE SEQUENCE [LARGE SCALE GENOMIC DNA]</scope>
</reference>
<sequence length="62" mass="6653">MICLPAEKNFQLRRGRGGKGGVGEEIFCHTRVACSFSFPGCNFYTASTSLISSTDGSISFLV</sequence>
<comment type="caution">
    <text evidence="1">The sequence shown here is derived from an EMBL/GenBank/DDBJ whole genome shotgun (WGS) entry which is preliminary data.</text>
</comment>
<dbReference type="AlphaFoldDB" id="A0A1F6BYK7"/>
<accession>A0A1F6BYK7</accession>
<evidence type="ECO:0000313" key="2">
    <source>
        <dbReference type="Proteomes" id="UP000176996"/>
    </source>
</evidence>
<gene>
    <name evidence="1" type="ORF">A3A21_03355</name>
</gene>
<name>A0A1F6BYK7_9BACT</name>
<dbReference type="EMBL" id="MFKK01000008">
    <property type="protein sequence ID" value="OGG42039.1"/>
    <property type="molecule type" value="Genomic_DNA"/>
</dbReference>
<proteinExistence type="predicted"/>
<organism evidence="1 2">
    <name type="scientific">Candidatus Jorgensenbacteria bacterium RIFCSPLOWO2_01_FULL_45_25b</name>
    <dbReference type="NCBI Taxonomy" id="1798471"/>
    <lineage>
        <taxon>Bacteria</taxon>
        <taxon>Candidatus Joergenseniibacteriota</taxon>
    </lineage>
</organism>
<evidence type="ECO:0000313" key="1">
    <source>
        <dbReference type="EMBL" id="OGG42039.1"/>
    </source>
</evidence>
<dbReference type="Proteomes" id="UP000176996">
    <property type="component" value="Unassembled WGS sequence"/>
</dbReference>
<protein>
    <submittedName>
        <fullName evidence="1">Uncharacterized protein</fullName>
    </submittedName>
</protein>
<dbReference type="STRING" id="1798471.A3A21_03355"/>